<name>A0A8B6D4I1_MYTGA</name>
<evidence type="ECO:0000313" key="2">
    <source>
        <dbReference type="Proteomes" id="UP000596742"/>
    </source>
</evidence>
<sequence length="625" mass="70878">MDMSTCCHSPVDLIYTELQNCALQPSHDSFSNTSNFICHDSQSGLINESQQLVKYFLNDASDTNLVSLSDPSQIITDRIDSECNGLPKDSFIASLLEICQNDTDTLEQLRLYYFKVAKCREDFPIQCPVLKRRVNPRGKTGEPLVNKLGRDCYALRLASRGEFCDDLKETFSSRSVSTNLSNIDVDVTTSAPNFDTILREKLIQLESTVLEIKASNSKTVSNLTNRIDGLYTENKKLHTELNKQKERHINIQSQLNIIRSKNSMLNDAVANFEKTQKTNIDNLTELSQYQKNNESTMRGTIESMNNLKSVVGQNENKINNIKTKLDKTTTLSNETKSRLDSEIIRITKISDSRASGLCNLKSKVSIMSNELKEINTSILSFNNNTLSNNQSVTELRKRMNALEKNVKQLTCSNQMSYALATSKPVPTDLTTNTEIHVDMSNENNETDSSLLRDSIVKPVYVNHPKKNVEKGFLHKKSFASVIASSNITPDSVENVLNKDQPLENTNNSQHKIPVHFPSSVCSTFKGVVHKKKVSRFYVGGIDKRNGSEKLMRKYLEDRNVKVTFIRYFDRPNKRTASAQLNVISDDEPYICDPYFWPSGIFTKPWLSWQQFVSEHSISSYRRNGM</sequence>
<dbReference type="EMBL" id="UYJE01002826">
    <property type="protein sequence ID" value="VDI14046.1"/>
    <property type="molecule type" value="Genomic_DNA"/>
</dbReference>
<reference evidence="1" key="1">
    <citation type="submission" date="2018-11" db="EMBL/GenBank/DDBJ databases">
        <authorList>
            <person name="Alioto T."/>
            <person name="Alioto T."/>
        </authorList>
    </citation>
    <scope>NUCLEOTIDE SEQUENCE</scope>
</reference>
<accession>A0A8B6D4I1</accession>
<evidence type="ECO:0000313" key="1">
    <source>
        <dbReference type="EMBL" id="VDI14046.1"/>
    </source>
</evidence>
<gene>
    <name evidence="1" type="ORF">MGAL_10B015629</name>
</gene>
<keyword evidence="2" id="KW-1185">Reference proteome</keyword>
<dbReference type="Proteomes" id="UP000596742">
    <property type="component" value="Unassembled WGS sequence"/>
</dbReference>
<dbReference type="AlphaFoldDB" id="A0A8B6D4I1"/>
<dbReference type="OrthoDB" id="6078025at2759"/>
<organism evidence="1 2">
    <name type="scientific">Mytilus galloprovincialis</name>
    <name type="common">Mediterranean mussel</name>
    <dbReference type="NCBI Taxonomy" id="29158"/>
    <lineage>
        <taxon>Eukaryota</taxon>
        <taxon>Metazoa</taxon>
        <taxon>Spiralia</taxon>
        <taxon>Lophotrochozoa</taxon>
        <taxon>Mollusca</taxon>
        <taxon>Bivalvia</taxon>
        <taxon>Autobranchia</taxon>
        <taxon>Pteriomorphia</taxon>
        <taxon>Mytilida</taxon>
        <taxon>Mytiloidea</taxon>
        <taxon>Mytilidae</taxon>
        <taxon>Mytilinae</taxon>
        <taxon>Mytilus</taxon>
    </lineage>
</organism>
<comment type="caution">
    <text evidence="1">The sequence shown here is derived from an EMBL/GenBank/DDBJ whole genome shotgun (WGS) entry which is preliminary data.</text>
</comment>
<proteinExistence type="predicted"/>
<dbReference type="SUPFAM" id="SSF57997">
    <property type="entry name" value="Tropomyosin"/>
    <property type="match status" value="1"/>
</dbReference>
<protein>
    <submittedName>
        <fullName evidence="1">Uncharacterized protein</fullName>
    </submittedName>
</protein>